<name>A0A7Y4KW39_9ACTN</name>
<keyword evidence="7" id="KW-1185">Reference proteome</keyword>
<evidence type="ECO:0000259" key="3">
    <source>
        <dbReference type="Pfam" id="PF00501"/>
    </source>
</evidence>
<feature type="domain" description="AMP-binding enzyme C-terminal" evidence="4">
    <location>
        <begin position="430"/>
        <end position="502"/>
    </location>
</feature>
<evidence type="ECO:0000313" key="5">
    <source>
        <dbReference type="EMBL" id="MBB6567735.1"/>
    </source>
</evidence>
<dbReference type="InterPro" id="IPR020845">
    <property type="entry name" value="AMP-binding_CS"/>
</dbReference>
<dbReference type="EC" id="6.2.1.-" evidence="5"/>
<dbReference type="GO" id="GO:0031956">
    <property type="term" value="F:medium-chain fatty acid-CoA ligase activity"/>
    <property type="evidence" value="ECO:0007669"/>
    <property type="project" value="TreeGrafter"/>
</dbReference>
<dbReference type="Proteomes" id="UP000553957">
    <property type="component" value="Unassembled WGS sequence"/>
</dbReference>
<proteinExistence type="inferred from homology"/>
<dbReference type="EMBL" id="JABJRC010000001">
    <property type="protein sequence ID" value="NOL39669.1"/>
    <property type="molecule type" value="Genomic_DNA"/>
</dbReference>
<evidence type="ECO:0000313" key="8">
    <source>
        <dbReference type="Proteomes" id="UP000553957"/>
    </source>
</evidence>
<dbReference type="SUPFAM" id="SSF56801">
    <property type="entry name" value="Acetyl-CoA synthetase-like"/>
    <property type="match status" value="1"/>
</dbReference>
<feature type="domain" description="AMP-dependent synthetase/ligase" evidence="3">
    <location>
        <begin position="22"/>
        <end position="370"/>
    </location>
</feature>
<evidence type="ECO:0000256" key="1">
    <source>
        <dbReference type="ARBA" id="ARBA00006432"/>
    </source>
</evidence>
<keyword evidence="2 5" id="KW-0436">Ligase</keyword>
<evidence type="ECO:0000256" key="2">
    <source>
        <dbReference type="ARBA" id="ARBA00022598"/>
    </source>
</evidence>
<dbReference type="InterPro" id="IPR025110">
    <property type="entry name" value="AMP-bd_C"/>
</dbReference>
<dbReference type="GO" id="GO:0006631">
    <property type="term" value="P:fatty acid metabolic process"/>
    <property type="evidence" value="ECO:0007669"/>
    <property type="project" value="TreeGrafter"/>
</dbReference>
<dbReference type="InterPro" id="IPR042099">
    <property type="entry name" value="ANL_N_sf"/>
</dbReference>
<dbReference type="PANTHER" id="PTHR43201:SF5">
    <property type="entry name" value="MEDIUM-CHAIN ACYL-COA LIGASE ACSF2, MITOCHONDRIAL"/>
    <property type="match status" value="1"/>
</dbReference>
<organism evidence="6 7">
    <name type="scientific">Kribbella sandramycini</name>
    <dbReference type="NCBI Taxonomy" id="60450"/>
    <lineage>
        <taxon>Bacteria</taxon>
        <taxon>Bacillati</taxon>
        <taxon>Actinomycetota</taxon>
        <taxon>Actinomycetes</taxon>
        <taxon>Propionibacteriales</taxon>
        <taxon>Kribbellaceae</taxon>
        <taxon>Kribbella</taxon>
    </lineage>
</organism>
<accession>A0A7Y4KW39</accession>
<gene>
    <name evidence="5" type="ORF">HNR71_003372</name>
    <name evidence="6" type="ORF">HPO96_05360</name>
</gene>
<dbReference type="Proteomes" id="UP000534306">
    <property type="component" value="Unassembled WGS sequence"/>
</dbReference>
<dbReference type="RefSeq" id="WP_171671474.1">
    <property type="nucleotide sequence ID" value="NZ_BAAAGT010000003.1"/>
</dbReference>
<evidence type="ECO:0000313" key="6">
    <source>
        <dbReference type="EMBL" id="NOL39669.1"/>
    </source>
</evidence>
<dbReference type="InterPro" id="IPR000873">
    <property type="entry name" value="AMP-dep_synth/lig_dom"/>
</dbReference>
<protein>
    <submittedName>
        <fullName evidence="6">AMP-binding protein</fullName>
    </submittedName>
    <submittedName>
        <fullName evidence="5">Crotonobetaine/carnitine-CoA ligase</fullName>
        <ecNumber evidence="5">6.2.1.-</ecNumber>
    </submittedName>
</protein>
<dbReference type="Pfam" id="PF00501">
    <property type="entry name" value="AMP-binding"/>
    <property type="match status" value="1"/>
</dbReference>
<dbReference type="Pfam" id="PF13193">
    <property type="entry name" value="AMP-binding_C"/>
    <property type="match status" value="1"/>
</dbReference>
<sequence length="528" mass="57650">MPVTTAELARLVGAVRNVRGLLEQRVNESPDRPYVRFEGRDISYLEFDKLCNAVANSLLARGLGPGSRIALMMTNSPSMLAFWLGAAKVGVVTVMVNPASKGDGLAYLLNDSRPALLVADAEFVPQLDALRADEYAAAVPRTVLVGGNNELFAGSAARPPLVDVGPESPCTILYTSGTTGPPKGCLLPHGQYLCSAFLLSSNCRFDRDTVMYCCMPLFHIAAQNYSALTMLAAGGTWAVDARFSASRFWQRIVETGATAFNFVGAMAMLLWKQPPSELDRGHGATVGFGAPLSAEIWAQWEARFGVRILQAFGMTENALPTLIAYDDAPVPEGRRGSAGRRTASSEIRIVDDAGVPVEPGVVGELETRQLIPWTMMSEYVGRPDAMREAFHDTWFRTGDLGYLSADGDLFWVDRKKDALRRRGEMVSSWELETLIGRYPGVLECAIVGVPSDITEDEILAVVVCDERGIDPAALIAYCAERTARFQVPRYVRIVDELPRTPTQRIEKYRLRAEGVTPGTWDALTSEKS</sequence>
<dbReference type="Gene3D" id="3.30.300.30">
    <property type="match status" value="1"/>
</dbReference>
<comment type="caution">
    <text evidence="6">The sequence shown here is derived from an EMBL/GenBank/DDBJ whole genome shotgun (WGS) entry which is preliminary data.</text>
</comment>
<reference evidence="5 8" key="2">
    <citation type="submission" date="2020-08" db="EMBL/GenBank/DDBJ databases">
        <title>Sequencing the genomes of 1000 actinobacteria strains.</title>
        <authorList>
            <person name="Klenk H.-P."/>
        </authorList>
    </citation>
    <scope>NUCLEOTIDE SEQUENCE [LARGE SCALE GENOMIC DNA]</scope>
    <source>
        <strain evidence="5 8">DSM 15626</strain>
    </source>
</reference>
<evidence type="ECO:0000259" key="4">
    <source>
        <dbReference type="Pfam" id="PF13193"/>
    </source>
</evidence>
<dbReference type="PROSITE" id="PS00455">
    <property type="entry name" value="AMP_BINDING"/>
    <property type="match status" value="1"/>
</dbReference>
<reference evidence="6 7" key="1">
    <citation type="submission" date="2020-05" db="EMBL/GenBank/DDBJ databases">
        <title>Genome sequence of Kribbella sandramycini ATCC 39419.</title>
        <authorList>
            <person name="Maclea K.S."/>
            <person name="Fair J.L."/>
        </authorList>
    </citation>
    <scope>NUCLEOTIDE SEQUENCE [LARGE SCALE GENOMIC DNA]</scope>
    <source>
        <strain evidence="6 7">ATCC 39419</strain>
    </source>
</reference>
<comment type="similarity">
    <text evidence="1">Belongs to the ATP-dependent AMP-binding enzyme family.</text>
</comment>
<dbReference type="InterPro" id="IPR045851">
    <property type="entry name" value="AMP-bd_C_sf"/>
</dbReference>
<dbReference type="Gene3D" id="3.40.50.12780">
    <property type="entry name" value="N-terminal domain of ligase-like"/>
    <property type="match status" value="1"/>
</dbReference>
<dbReference type="AlphaFoldDB" id="A0A7Y4KW39"/>
<evidence type="ECO:0000313" key="7">
    <source>
        <dbReference type="Proteomes" id="UP000534306"/>
    </source>
</evidence>
<dbReference type="PANTHER" id="PTHR43201">
    <property type="entry name" value="ACYL-COA SYNTHETASE"/>
    <property type="match status" value="1"/>
</dbReference>
<dbReference type="EMBL" id="JACHKF010000001">
    <property type="protein sequence ID" value="MBB6567735.1"/>
    <property type="molecule type" value="Genomic_DNA"/>
</dbReference>